<reference evidence="1" key="2">
    <citation type="submission" date="2003-05" db="EMBL/GenBank/DDBJ databases">
        <authorList>
            <person name="Buell C.R."/>
            <person name="Wing R.A."/>
            <person name="McCombie W.R."/>
            <person name="Messing J."/>
            <person name="Yuan Q."/>
            <person name="Ouyang S."/>
        </authorList>
    </citation>
    <scope>NUCLEOTIDE SEQUENCE</scope>
</reference>
<protein>
    <submittedName>
        <fullName evidence="1">Uncharacterized protein</fullName>
    </submittedName>
</protein>
<accession>Q339F0</accession>
<evidence type="ECO:0000313" key="1">
    <source>
        <dbReference type="EMBL" id="ABB47329.1"/>
    </source>
</evidence>
<dbReference type="EMBL" id="DP000086">
    <property type="protein sequence ID" value="ABB47329.1"/>
    <property type="molecule type" value="Genomic_DNA"/>
</dbReference>
<sequence length="125" mass="14645">MEIKLSDRQLYLLIRIFHVISLEICLSKILTQRLMVSQSLLEITVMSGKDIFCNLRFSSSCLDLILVFMFNAASYLNIEWNRSTSRYMLDLSDREDDYLDFELLRMIFGTSLEEAWIGNVGEQQD</sequence>
<reference evidence="1" key="3">
    <citation type="submission" date="2006-07" db="EMBL/GenBank/DDBJ databases">
        <authorList>
            <person name="Buell R."/>
        </authorList>
    </citation>
    <scope>NUCLEOTIDE SEQUENCE</scope>
</reference>
<proteinExistence type="predicted"/>
<reference evidence="1" key="1">
    <citation type="journal article" date="2003" name="Science">
        <title>In-depth view of structure, activity, and evolution of rice chromosome 10.</title>
        <authorList>
            <consortium name="Rice Chromosome 10 Sequencing Consortium"/>
        </authorList>
    </citation>
    <scope>NUCLEOTIDE SEQUENCE [LARGE SCALE GENOMIC DNA]</scope>
</reference>
<dbReference type="AlphaFoldDB" id="Q339F0"/>
<gene>
    <name evidence="1" type="ordered locus">LOC_Os10g21710</name>
</gene>
<name>Q339F0_ORYSJ</name>
<organism evidence="1">
    <name type="scientific">Oryza sativa subsp. japonica</name>
    <name type="common">Rice</name>
    <dbReference type="NCBI Taxonomy" id="39947"/>
    <lineage>
        <taxon>Eukaryota</taxon>
        <taxon>Viridiplantae</taxon>
        <taxon>Streptophyta</taxon>
        <taxon>Embryophyta</taxon>
        <taxon>Tracheophyta</taxon>
        <taxon>Spermatophyta</taxon>
        <taxon>Magnoliopsida</taxon>
        <taxon>Liliopsida</taxon>
        <taxon>Poales</taxon>
        <taxon>Poaceae</taxon>
        <taxon>BOP clade</taxon>
        <taxon>Oryzoideae</taxon>
        <taxon>Oryzeae</taxon>
        <taxon>Oryzinae</taxon>
        <taxon>Oryza</taxon>
        <taxon>Oryza sativa</taxon>
    </lineage>
</organism>